<dbReference type="SUPFAM" id="SSF51695">
    <property type="entry name" value="PLC-like phosphodiesterases"/>
    <property type="match status" value="1"/>
</dbReference>
<keyword evidence="1" id="KW-0732">Signal</keyword>
<protein>
    <submittedName>
        <fullName evidence="3">Glycerophosphoryl diester phosphodiesterase</fullName>
    </submittedName>
</protein>
<dbReference type="InterPro" id="IPR030395">
    <property type="entry name" value="GP_PDE_dom"/>
</dbReference>
<feature type="domain" description="GP-PDE" evidence="2">
    <location>
        <begin position="50"/>
        <end position="324"/>
    </location>
</feature>
<name>A0A4S3KXH6_9GAMM</name>
<gene>
    <name evidence="3" type="ORF">EDC25_12926</name>
</gene>
<dbReference type="Pfam" id="PF03009">
    <property type="entry name" value="GDPD"/>
    <property type="match status" value="1"/>
</dbReference>
<dbReference type="PANTHER" id="PTHR43805:SF1">
    <property type="entry name" value="GP-PDE DOMAIN-CONTAINING PROTEIN"/>
    <property type="match status" value="1"/>
</dbReference>
<dbReference type="Proteomes" id="UP000294599">
    <property type="component" value="Unassembled WGS sequence"/>
</dbReference>
<dbReference type="PROSITE" id="PS51704">
    <property type="entry name" value="GP_PDE"/>
    <property type="match status" value="1"/>
</dbReference>
<dbReference type="AlphaFoldDB" id="A0A4S3KXH6"/>
<accession>A0A4S3KXH6</accession>
<keyword evidence="4" id="KW-1185">Reference proteome</keyword>
<evidence type="ECO:0000259" key="2">
    <source>
        <dbReference type="PROSITE" id="PS51704"/>
    </source>
</evidence>
<feature type="chain" id="PRO_5030100318" evidence="1">
    <location>
        <begin position="26"/>
        <end position="330"/>
    </location>
</feature>
<dbReference type="GO" id="GO:0008081">
    <property type="term" value="F:phosphoric diester hydrolase activity"/>
    <property type="evidence" value="ECO:0007669"/>
    <property type="project" value="InterPro"/>
</dbReference>
<evidence type="ECO:0000256" key="1">
    <source>
        <dbReference type="SAM" id="SignalP"/>
    </source>
</evidence>
<organism evidence="3 4">
    <name type="scientific">Pseudofulvimonas gallinarii</name>
    <dbReference type="NCBI Taxonomy" id="634155"/>
    <lineage>
        <taxon>Bacteria</taxon>
        <taxon>Pseudomonadati</taxon>
        <taxon>Pseudomonadota</taxon>
        <taxon>Gammaproteobacteria</taxon>
        <taxon>Lysobacterales</taxon>
        <taxon>Rhodanobacteraceae</taxon>
        <taxon>Pseudofulvimonas</taxon>
    </lineage>
</organism>
<dbReference type="GO" id="GO:0006629">
    <property type="term" value="P:lipid metabolic process"/>
    <property type="evidence" value="ECO:0007669"/>
    <property type="project" value="InterPro"/>
</dbReference>
<feature type="signal peptide" evidence="1">
    <location>
        <begin position="1"/>
        <end position="25"/>
    </location>
</feature>
<proteinExistence type="predicted"/>
<evidence type="ECO:0000313" key="4">
    <source>
        <dbReference type="Proteomes" id="UP000294599"/>
    </source>
</evidence>
<dbReference type="OrthoDB" id="9795622at2"/>
<evidence type="ECO:0000313" key="3">
    <source>
        <dbReference type="EMBL" id="TCS93203.1"/>
    </source>
</evidence>
<dbReference type="InterPro" id="IPR017946">
    <property type="entry name" value="PLC-like_Pdiesterase_TIM-brl"/>
</dbReference>
<reference evidence="3 4" key="1">
    <citation type="submission" date="2019-03" db="EMBL/GenBank/DDBJ databases">
        <title>Genomic Encyclopedia of Type Strains, Phase IV (KMG-IV): sequencing the most valuable type-strain genomes for metagenomic binning, comparative biology and taxonomic classification.</title>
        <authorList>
            <person name="Goeker M."/>
        </authorList>
    </citation>
    <scope>NUCLEOTIDE SEQUENCE [LARGE SCALE GENOMIC DNA]</scope>
    <source>
        <strain evidence="3 4">DSM 21944</strain>
    </source>
</reference>
<dbReference type="RefSeq" id="WP_123521045.1">
    <property type="nucleotide sequence ID" value="NZ_JBHLWF010000078.1"/>
</dbReference>
<comment type="caution">
    <text evidence="3">The sequence shown here is derived from an EMBL/GenBank/DDBJ whole genome shotgun (WGS) entry which is preliminary data.</text>
</comment>
<dbReference type="EMBL" id="SMAF01000029">
    <property type="protein sequence ID" value="TCS93203.1"/>
    <property type="molecule type" value="Genomic_DNA"/>
</dbReference>
<dbReference type="PANTHER" id="PTHR43805">
    <property type="entry name" value="GLYCEROPHOSPHORYL DIESTER PHOSPHODIESTERASE"/>
    <property type="match status" value="1"/>
</dbReference>
<sequence>MKRHRKRGIALALLAALLTVYLVNAAWLAPAGDGRPRLIAHLGVHQTHSRQDVDRDTCTADLIEPPRHDYIENTIRSMQAAFDAGADVVELDVHPTTDGHFAVFHDWTLDCRTNGTGRTRDHDLARLKALDIGHGYSADGGRSFPLRGQGIGQIPSLAEVFEAFPEGRFLINFKSRDAGEGDRLAVMLAERPSWRARVWGVYGGEEPVVRATGRIEGLRGFTRPGVERCVKRYLLMAWTGVMPEACGNTLVAIPVNVAAWMWGWPNRLQQRFKAAGSELILTGSTALTRPRTRGLDSPASLGDVPATFDGYLWTDRIEIIGPALKSGSAR</sequence>
<dbReference type="Gene3D" id="3.20.20.190">
    <property type="entry name" value="Phosphatidylinositol (PI) phosphodiesterase"/>
    <property type="match status" value="1"/>
</dbReference>